<dbReference type="InterPro" id="IPR051334">
    <property type="entry name" value="SRPK"/>
</dbReference>
<gene>
    <name evidence="12" type="ORF">J3Q64DRAFT_1729056</name>
</gene>
<dbReference type="SUPFAM" id="SSF56112">
    <property type="entry name" value="Protein kinase-like (PK-like)"/>
    <property type="match status" value="1"/>
</dbReference>
<evidence type="ECO:0000256" key="6">
    <source>
        <dbReference type="ARBA" id="ARBA00022840"/>
    </source>
</evidence>
<evidence type="ECO:0000256" key="4">
    <source>
        <dbReference type="ARBA" id="ARBA00022741"/>
    </source>
</evidence>
<evidence type="ECO:0000256" key="3">
    <source>
        <dbReference type="ARBA" id="ARBA00022679"/>
    </source>
</evidence>
<dbReference type="Gene3D" id="3.30.200.20">
    <property type="entry name" value="Phosphorylase Kinase, domain 1"/>
    <property type="match status" value="1"/>
</dbReference>
<dbReference type="Proteomes" id="UP001448207">
    <property type="component" value="Unassembled WGS sequence"/>
</dbReference>
<evidence type="ECO:0000256" key="9">
    <source>
        <dbReference type="PROSITE-ProRule" id="PRU10141"/>
    </source>
</evidence>
<evidence type="ECO:0000256" key="5">
    <source>
        <dbReference type="ARBA" id="ARBA00022777"/>
    </source>
</evidence>
<keyword evidence="2" id="KW-0723">Serine/threonine-protein kinase</keyword>
<dbReference type="PANTHER" id="PTHR47634">
    <property type="entry name" value="PROTEIN KINASE DOMAIN-CONTAINING PROTEIN-RELATED"/>
    <property type="match status" value="1"/>
</dbReference>
<protein>
    <recommendedName>
        <fullName evidence="1">non-specific serine/threonine protein kinase</fullName>
        <ecNumber evidence="1">2.7.11.1</ecNumber>
    </recommendedName>
</protein>
<evidence type="ECO:0000313" key="13">
    <source>
        <dbReference type="Proteomes" id="UP001448207"/>
    </source>
</evidence>
<feature type="compositionally biased region" description="Polar residues" evidence="10">
    <location>
        <begin position="1"/>
        <end position="11"/>
    </location>
</feature>
<comment type="catalytic activity">
    <reaction evidence="7">
        <text>L-threonyl-[protein] + ATP = O-phospho-L-threonyl-[protein] + ADP + H(+)</text>
        <dbReference type="Rhea" id="RHEA:46608"/>
        <dbReference type="Rhea" id="RHEA-COMP:11060"/>
        <dbReference type="Rhea" id="RHEA-COMP:11605"/>
        <dbReference type="ChEBI" id="CHEBI:15378"/>
        <dbReference type="ChEBI" id="CHEBI:30013"/>
        <dbReference type="ChEBI" id="CHEBI:30616"/>
        <dbReference type="ChEBI" id="CHEBI:61977"/>
        <dbReference type="ChEBI" id="CHEBI:456216"/>
        <dbReference type="EC" id="2.7.11.1"/>
    </reaction>
</comment>
<comment type="caution">
    <text evidence="12">The sequence shown here is derived from an EMBL/GenBank/DDBJ whole genome shotgun (WGS) entry which is preliminary data.</text>
</comment>
<dbReference type="Pfam" id="PF00069">
    <property type="entry name" value="Pkinase"/>
    <property type="match status" value="2"/>
</dbReference>
<evidence type="ECO:0000256" key="8">
    <source>
        <dbReference type="ARBA" id="ARBA00048679"/>
    </source>
</evidence>
<feature type="binding site" evidence="9">
    <location>
        <position position="80"/>
    </location>
    <ligand>
        <name>ATP</name>
        <dbReference type="ChEBI" id="CHEBI:30616"/>
    </ligand>
</feature>
<dbReference type="EMBL" id="JBCLYO010000004">
    <property type="protein sequence ID" value="KAL0090252.1"/>
    <property type="molecule type" value="Genomic_DNA"/>
</dbReference>
<feature type="compositionally biased region" description="Acidic residues" evidence="10">
    <location>
        <begin position="14"/>
        <end position="29"/>
    </location>
</feature>
<evidence type="ECO:0000256" key="1">
    <source>
        <dbReference type="ARBA" id="ARBA00012513"/>
    </source>
</evidence>
<feature type="region of interest" description="Disordered" evidence="10">
    <location>
        <begin position="221"/>
        <end position="301"/>
    </location>
</feature>
<dbReference type="PANTHER" id="PTHR47634:SF9">
    <property type="entry name" value="PROTEIN KINASE DOMAIN-CONTAINING PROTEIN-RELATED"/>
    <property type="match status" value="1"/>
</dbReference>
<sequence>MKKSSVSQDSTNDYSDEDSNLSEEEEEDEKDYKRGGYHPVLIGDRLSDGRYLIVRKLGWGHFSTVWLAKDMKLDRHVALKIVKSASHYTESALEEIKILERVKAADLDAPGREYIAQLLDHFWLVGPNGKHMCMAFEVLGQSLLSVIKRYRYKGIPAHIVRRIAKQVLQGLDYLHRECGIIHTDLKPENVLVCIPDVEQLIREDDQVMALERKVEDEIKQKQLKEEEEQKEKATKHDGEEKEKENEKEEAPKTPETPETPAAKDTFDSKDSGETATENIETMSKSRKKRLKKKMKKAATKDVPVETPTSVLEAETETLRLECPVIPTAALDFSKENSPDGESTQAFDQITVKIADFGNACWTKGDYTHIIQTRQYRSPEVIVGAKWTERADMWSMACLVFELLTGDYLFDPRSGKKYDKDDDHLGQMMELMRVVPKSITTEGEYSSEFFTRKGELRRIKKLRYRRLRDVLHDSFQVEPLEADRISDFLSPMLEVDKNKRADAQKMLKSPWLIEP</sequence>
<keyword evidence="3" id="KW-0808">Transferase</keyword>
<evidence type="ECO:0000259" key="11">
    <source>
        <dbReference type="PROSITE" id="PS50011"/>
    </source>
</evidence>
<dbReference type="Gene3D" id="1.10.510.10">
    <property type="entry name" value="Transferase(Phosphotransferase) domain 1"/>
    <property type="match status" value="1"/>
</dbReference>
<comment type="catalytic activity">
    <reaction evidence="8">
        <text>L-seryl-[protein] + ATP = O-phospho-L-seryl-[protein] + ADP + H(+)</text>
        <dbReference type="Rhea" id="RHEA:17989"/>
        <dbReference type="Rhea" id="RHEA-COMP:9863"/>
        <dbReference type="Rhea" id="RHEA-COMP:11604"/>
        <dbReference type="ChEBI" id="CHEBI:15378"/>
        <dbReference type="ChEBI" id="CHEBI:29999"/>
        <dbReference type="ChEBI" id="CHEBI:30616"/>
        <dbReference type="ChEBI" id="CHEBI:83421"/>
        <dbReference type="ChEBI" id="CHEBI:456216"/>
        <dbReference type="EC" id="2.7.11.1"/>
    </reaction>
</comment>
<evidence type="ECO:0000256" key="7">
    <source>
        <dbReference type="ARBA" id="ARBA00047899"/>
    </source>
</evidence>
<keyword evidence="13" id="KW-1185">Reference proteome</keyword>
<evidence type="ECO:0000256" key="10">
    <source>
        <dbReference type="SAM" id="MobiDB-lite"/>
    </source>
</evidence>
<evidence type="ECO:0000256" key="2">
    <source>
        <dbReference type="ARBA" id="ARBA00022527"/>
    </source>
</evidence>
<accession>A0ABR3B7I4</accession>
<feature type="compositionally biased region" description="Basic residues" evidence="10">
    <location>
        <begin position="284"/>
        <end position="297"/>
    </location>
</feature>
<dbReference type="InterPro" id="IPR011009">
    <property type="entry name" value="Kinase-like_dom_sf"/>
</dbReference>
<keyword evidence="5" id="KW-0418">Kinase</keyword>
<evidence type="ECO:0000313" key="12">
    <source>
        <dbReference type="EMBL" id="KAL0090252.1"/>
    </source>
</evidence>
<dbReference type="PROSITE" id="PS00108">
    <property type="entry name" value="PROTEIN_KINASE_ST"/>
    <property type="match status" value="1"/>
</dbReference>
<dbReference type="InterPro" id="IPR008271">
    <property type="entry name" value="Ser/Thr_kinase_AS"/>
</dbReference>
<dbReference type="InterPro" id="IPR017441">
    <property type="entry name" value="Protein_kinase_ATP_BS"/>
</dbReference>
<dbReference type="PROSITE" id="PS00107">
    <property type="entry name" value="PROTEIN_KINASE_ATP"/>
    <property type="match status" value="1"/>
</dbReference>
<proteinExistence type="predicted"/>
<keyword evidence="4 9" id="KW-0547">Nucleotide-binding</keyword>
<feature type="domain" description="Protein kinase" evidence="11">
    <location>
        <begin position="51"/>
        <end position="511"/>
    </location>
</feature>
<dbReference type="SMART" id="SM00220">
    <property type="entry name" value="S_TKc"/>
    <property type="match status" value="1"/>
</dbReference>
<organism evidence="12 13">
    <name type="scientific">Phycomyces blakesleeanus</name>
    <dbReference type="NCBI Taxonomy" id="4837"/>
    <lineage>
        <taxon>Eukaryota</taxon>
        <taxon>Fungi</taxon>
        <taxon>Fungi incertae sedis</taxon>
        <taxon>Mucoromycota</taxon>
        <taxon>Mucoromycotina</taxon>
        <taxon>Mucoromycetes</taxon>
        <taxon>Mucorales</taxon>
        <taxon>Phycomycetaceae</taxon>
        <taxon>Phycomyces</taxon>
    </lineage>
</organism>
<reference evidence="12 13" key="1">
    <citation type="submission" date="2024-04" db="EMBL/GenBank/DDBJ databases">
        <title>Symmetric and asymmetric DNA N6-adenine methylation regulates different biological responses in Mucorales.</title>
        <authorList>
            <consortium name="Lawrence Berkeley National Laboratory"/>
            <person name="Lax C."/>
            <person name="Mondo S.J."/>
            <person name="Osorio-Concepcion M."/>
            <person name="Muszewska A."/>
            <person name="Corrochano-Luque M."/>
            <person name="Gutierrez G."/>
            <person name="Riley R."/>
            <person name="Lipzen A."/>
            <person name="Guo J."/>
            <person name="Hundley H."/>
            <person name="Amirebrahimi M."/>
            <person name="Ng V."/>
            <person name="Lorenzo-Gutierrez D."/>
            <person name="Binder U."/>
            <person name="Yang J."/>
            <person name="Song Y."/>
            <person name="Canovas D."/>
            <person name="Navarro E."/>
            <person name="Freitag M."/>
            <person name="Gabaldon T."/>
            <person name="Grigoriev I.V."/>
            <person name="Corrochano L.M."/>
            <person name="Nicolas F.E."/>
            <person name="Garre V."/>
        </authorList>
    </citation>
    <scope>NUCLEOTIDE SEQUENCE [LARGE SCALE GENOMIC DNA]</scope>
    <source>
        <strain evidence="12 13">L51</strain>
    </source>
</reference>
<name>A0ABR3B7I4_PHYBL</name>
<dbReference type="InterPro" id="IPR000719">
    <property type="entry name" value="Prot_kinase_dom"/>
</dbReference>
<keyword evidence="6 9" id="KW-0067">ATP-binding</keyword>
<dbReference type="PROSITE" id="PS50011">
    <property type="entry name" value="PROTEIN_KINASE_DOM"/>
    <property type="match status" value="1"/>
</dbReference>
<feature type="compositionally biased region" description="Basic and acidic residues" evidence="10">
    <location>
        <begin position="221"/>
        <end position="252"/>
    </location>
</feature>
<dbReference type="EC" id="2.7.11.1" evidence="1"/>
<feature type="region of interest" description="Disordered" evidence="10">
    <location>
        <begin position="1"/>
        <end position="34"/>
    </location>
</feature>